<reference evidence="1" key="1">
    <citation type="submission" date="2007-06" db="EMBL/GenBank/DDBJ databases">
        <title>Complete sequence of Methanococcus vannielii SB.</title>
        <authorList>
            <consortium name="US DOE Joint Genome Institute"/>
            <person name="Copeland A."/>
            <person name="Lucas S."/>
            <person name="Lapidus A."/>
            <person name="Barry K."/>
            <person name="Glavina del Rio T."/>
            <person name="Dalin E."/>
            <person name="Tice H."/>
            <person name="Pitluck S."/>
            <person name="Chain P."/>
            <person name="Malfatti S."/>
            <person name="Shin M."/>
            <person name="Vergez L."/>
            <person name="Schmutz J."/>
            <person name="Larimer F."/>
            <person name="Land M."/>
            <person name="Hauser L."/>
            <person name="Kyrpides N."/>
            <person name="Anderson I."/>
            <person name="Sieprawska-Lupa M."/>
            <person name="Whitman W.B."/>
            <person name="Richardson P."/>
        </authorList>
    </citation>
    <scope>NUCLEOTIDE SEQUENCE [LARGE SCALE GENOMIC DNA]</scope>
    <source>
        <strain evidence="1">SB</strain>
    </source>
</reference>
<dbReference type="Proteomes" id="UP000001107">
    <property type="component" value="Chromosome"/>
</dbReference>
<proteinExistence type="predicted"/>
<dbReference type="KEGG" id="mvn:Mevan_1598"/>
<name>A6USL8_METVS</name>
<dbReference type="GeneID" id="5325235"/>
<dbReference type="OrthoDB" id="60599at2157"/>
<sequence>MEKYDHEYSFELYLIENSNSFRDCIEKNPSIVQKIPEILTIIHQEVYVLEKILYMYQKLNFEFKIFKNQKYANNYLEYIIKGELNELLIKNYLMVSKEEFQDYYLFRTNLDMNIPKEFQDIVLSNIESEINRHVKILLNLNKIHEEF</sequence>
<dbReference type="EMBL" id="CP000742">
    <property type="protein sequence ID" value="ABR55490.1"/>
    <property type="molecule type" value="Genomic_DNA"/>
</dbReference>
<organism evidence="1 2">
    <name type="scientific">Methanococcus vannielii (strain ATCC 35089 / DSM 1224 / JCM 13029 / OCM 148 / SB)</name>
    <dbReference type="NCBI Taxonomy" id="406327"/>
    <lineage>
        <taxon>Archaea</taxon>
        <taxon>Methanobacteriati</taxon>
        <taxon>Methanobacteriota</taxon>
        <taxon>Methanomada group</taxon>
        <taxon>Methanococci</taxon>
        <taxon>Methanococcales</taxon>
        <taxon>Methanococcaceae</taxon>
        <taxon>Methanococcus</taxon>
    </lineage>
</organism>
<dbReference type="eggNOG" id="arCOG07634">
    <property type="taxonomic scope" value="Archaea"/>
</dbReference>
<dbReference type="AlphaFoldDB" id="A6USL8"/>
<dbReference type="STRING" id="406327.Mevan_1598"/>
<accession>A6USL8</accession>
<dbReference type="HOGENOM" id="CLU_1901950_0_0_2"/>
<protein>
    <submittedName>
        <fullName evidence="1">Uncharacterized protein</fullName>
    </submittedName>
</protein>
<evidence type="ECO:0000313" key="2">
    <source>
        <dbReference type="Proteomes" id="UP000001107"/>
    </source>
</evidence>
<gene>
    <name evidence="1" type="ordered locus">Mevan_1598</name>
</gene>
<evidence type="ECO:0000313" key="1">
    <source>
        <dbReference type="EMBL" id="ABR55490.1"/>
    </source>
</evidence>
<keyword evidence="2" id="KW-1185">Reference proteome</keyword>
<dbReference type="RefSeq" id="WP_012066404.1">
    <property type="nucleotide sequence ID" value="NC_009634.1"/>
</dbReference>